<comment type="caution">
    <text evidence="1">The sequence shown here is derived from an EMBL/GenBank/DDBJ whole genome shotgun (WGS) entry which is preliminary data.</text>
</comment>
<evidence type="ECO:0000313" key="2">
    <source>
        <dbReference type="Proteomes" id="UP000016660"/>
    </source>
</evidence>
<name>A0ABN0NR30_9BACT</name>
<reference evidence="1 2" key="1">
    <citation type="submission" date="2013-06" db="EMBL/GenBank/DDBJ databases">
        <authorList>
            <person name="Weinstock G."/>
            <person name="Sodergren E."/>
            <person name="Lobos E.A."/>
            <person name="Fulton L."/>
            <person name="Fulton R."/>
            <person name="Courtney L."/>
            <person name="Fronick C."/>
            <person name="O'Laughlin M."/>
            <person name="Godfrey J."/>
            <person name="Wilson R.M."/>
            <person name="Miner T."/>
            <person name="Farmer C."/>
            <person name="Delehaunty K."/>
            <person name="Cordes M."/>
            <person name="Minx P."/>
            <person name="Tomlinson C."/>
            <person name="Chen J."/>
            <person name="Wollam A."/>
            <person name="Pepin K.H."/>
            <person name="Bhonagiri V."/>
            <person name="Zhang X."/>
            <person name="Warren W."/>
            <person name="Mitreva M."/>
            <person name="Mardis E.R."/>
            <person name="Wilson R.K."/>
        </authorList>
    </citation>
    <scope>NUCLEOTIDE SEQUENCE [LARGE SCALE GENOMIC DNA]</scope>
    <source>
        <strain evidence="1 2">ATCC 29426</strain>
    </source>
</reference>
<dbReference type="Proteomes" id="UP000016660">
    <property type="component" value="Unassembled WGS sequence"/>
</dbReference>
<evidence type="ECO:0000313" key="1">
    <source>
        <dbReference type="EMBL" id="ERJ75820.1"/>
    </source>
</evidence>
<keyword evidence="2" id="KW-1185">Reference proteome</keyword>
<proteinExistence type="predicted"/>
<evidence type="ECO:0008006" key="3">
    <source>
        <dbReference type="Google" id="ProtNLM"/>
    </source>
</evidence>
<organism evidence="1 2">
    <name type="scientific">Prevotella disiens JCM 6334 = ATCC 29426</name>
    <dbReference type="NCBI Taxonomy" id="1235811"/>
    <lineage>
        <taxon>Bacteria</taxon>
        <taxon>Pseudomonadati</taxon>
        <taxon>Bacteroidota</taxon>
        <taxon>Bacteroidia</taxon>
        <taxon>Bacteroidales</taxon>
        <taxon>Prevotellaceae</taxon>
        <taxon>Prevotella</taxon>
    </lineage>
</organism>
<accession>A0ABN0NR30</accession>
<sequence>MDNGSIDFSKEYQIKKIICSFLLCYFTCFNSTKEAIFSTKIQGWATSFLRVCWQY</sequence>
<gene>
    <name evidence="1" type="ORF">HMPREF0653_01750</name>
</gene>
<dbReference type="EMBL" id="AWUY01000155">
    <property type="protein sequence ID" value="ERJ75820.1"/>
    <property type="molecule type" value="Genomic_DNA"/>
</dbReference>
<protein>
    <recommendedName>
        <fullName evidence="3">Lipoprotein</fullName>
    </recommendedName>
</protein>